<dbReference type="OrthoDB" id="751983at2759"/>
<evidence type="ECO:0000313" key="1">
    <source>
        <dbReference type="EMBL" id="KAF3435959.1"/>
    </source>
</evidence>
<dbReference type="AlphaFoldDB" id="A0A8K0DXB6"/>
<name>A0A8K0DXB6_9ROSA</name>
<proteinExistence type="predicted"/>
<reference evidence="1" key="1">
    <citation type="submission" date="2020-03" db="EMBL/GenBank/DDBJ databases">
        <title>A high-quality chromosome-level genome assembly of a woody plant with both climbing and erect habits, Rhamnella rubrinervis.</title>
        <authorList>
            <person name="Lu Z."/>
            <person name="Yang Y."/>
            <person name="Zhu X."/>
            <person name="Sun Y."/>
        </authorList>
    </citation>
    <scope>NUCLEOTIDE SEQUENCE</scope>
    <source>
        <strain evidence="1">BYM</strain>
        <tissue evidence="1">Leaf</tissue>
    </source>
</reference>
<organism evidence="1 2">
    <name type="scientific">Rhamnella rubrinervis</name>
    <dbReference type="NCBI Taxonomy" id="2594499"/>
    <lineage>
        <taxon>Eukaryota</taxon>
        <taxon>Viridiplantae</taxon>
        <taxon>Streptophyta</taxon>
        <taxon>Embryophyta</taxon>
        <taxon>Tracheophyta</taxon>
        <taxon>Spermatophyta</taxon>
        <taxon>Magnoliopsida</taxon>
        <taxon>eudicotyledons</taxon>
        <taxon>Gunneridae</taxon>
        <taxon>Pentapetalae</taxon>
        <taxon>rosids</taxon>
        <taxon>fabids</taxon>
        <taxon>Rosales</taxon>
        <taxon>Rhamnaceae</taxon>
        <taxon>rhamnoid group</taxon>
        <taxon>Rhamneae</taxon>
        <taxon>Rhamnella</taxon>
    </lineage>
</organism>
<keyword evidence="2" id="KW-1185">Reference proteome</keyword>
<sequence>MAVNRPRTIKLYCPSLSKIVQFMAWEEQRLDLGSIAGGFGLEPSTLKLNSHFISRGVDLISTSVTWKSLLSFFSSKGLPTGKDNDNALIVDGKLSKVGTKRVHEPEDAVNGFCYTNVPVEVASIGEPAREDINLLNHKRRKESSSGCEAGNCGGCTYNGIGFKRKQVLEELSLLKKLKIYDVCTDMPGRGNEHSKSTSSSQLRCSSLSGNMKRMREDEAIVAAPYKRIR</sequence>
<gene>
    <name evidence="1" type="ORF">FNV43_RR23051</name>
</gene>
<accession>A0A8K0DXB6</accession>
<comment type="caution">
    <text evidence="1">The sequence shown here is derived from an EMBL/GenBank/DDBJ whole genome shotgun (WGS) entry which is preliminary data.</text>
</comment>
<dbReference type="PANTHER" id="PTHR39104:SF1">
    <property type="entry name" value="AMINO ACID-LIGASE"/>
    <property type="match status" value="1"/>
</dbReference>
<protein>
    <submittedName>
        <fullName evidence="1">Uncharacterized protein</fullName>
    </submittedName>
</protein>
<evidence type="ECO:0000313" key="2">
    <source>
        <dbReference type="Proteomes" id="UP000796880"/>
    </source>
</evidence>
<dbReference type="Proteomes" id="UP000796880">
    <property type="component" value="Unassembled WGS sequence"/>
</dbReference>
<dbReference type="PANTHER" id="PTHR39104">
    <property type="entry name" value="AMINO ACID-LIGASE"/>
    <property type="match status" value="1"/>
</dbReference>
<dbReference type="EMBL" id="VOIH02000010">
    <property type="protein sequence ID" value="KAF3435959.1"/>
    <property type="molecule type" value="Genomic_DNA"/>
</dbReference>